<name>A0A6N8HXF3_9FIRM</name>
<comment type="caution">
    <text evidence="1">The sequence shown here is derived from an EMBL/GenBank/DDBJ whole genome shotgun (WGS) entry which is preliminary data.</text>
</comment>
<dbReference type="Proteomes" id="UP000469440">
    <property type="component" value="Unassembled WGS sequence"/>
</dbReference>
<dbReference type="AlphaFoldDB" id="A0A6N8HXF3"/>
<sequence>MTYDMDAIISASSAIKDAINHVGDKYELPNGWLNTDFVRTKSYTPKLIEFSVYYKTFSGVLTVRTVSAEYLIAMKLKSGRRYKNDISDVVGIVSEHNAKGKPLTFAQIDKAVRDLYGSWDGIPAELKNLVTFVLEQPDKPALYERYRGLEKQSKDILLEFEQNHPDVANENNVNAILEKALRKKQSKDEPER</sequence>
<reference evidence="1 2" key="1">
    <citation type="submission" date="2019-09" db="EMBL/GenBank/DDBJ databases">
        <title>Genome sequence of Clostridium sp. EA1.</title>
        <authorList>
            <person name="Poehlein A."/>
            <person name="Bengelsdorf F.R."/>
            <person name="Daniel R."/>
        </authorList>
    </citation>
    <scope>NUCLEOTIDE SEQUENCE [LARGE SCALE GENOMIC DNA]</scope>
    <source>
        <strain evidence="1 2">EA1</strain>
    </source>
</reference>
<proteinExistence type="predicted"/>
<accession>A0A6N8HXF3</accession>
<keyword evidence="2" id="KW-1185">Reference proteome</keyword>
<dbReference type="EMBL" id="VWXL01000024">
    <property type="protein sequence ID" value="MVB10275.1"/>
    <property type="molecule type" value="Genomic_DNA"/>
</dbReference>
<gene>
    <name evidence="1" type="ORF">CAFE_09570</name>
</gene>
<evidence type="ECO:0000313" key="2">
    <source>
        <dbReference type="Proteomes" id="UP000469440"/>
    </source>
</evidence>
<organism evidence="1 2">
    <name type="scientific">Caproicibacter fermentans</name>
    <dbReference type="NCBI Taxonomy" id="2576756"/>
    <lineage>
        <taxon>Bacteria</taxon>
        <taxon>Bacillati</taxon>
        <taxon>Bacillota</taxon>
        <taxon>Clostridia</taxon>
        <taxon>Eubacteriales</taxon>
        <taxon>Acutalibacteraceae</taxon>
        <taxon>Caproicibacter</taxon>
    </lineage>
</organism>
<evidence type="ECO:0000313" key="1">
    <source>
        <dbReference type="EMBL" id="MVB10275.1"/>
    </source>
</evidence>
<protein>
    <submittedName>
        <fullName evidence="1">Uncharacterized protein</fullName>
    </submittedName>
</protein>